<protein>
    <submittedName>
        <fullName evidence="1">Uncharacterized protein</fullName>
    </submittedName>
</protein>
<dbReference type="EMBL" id="KQ971342">
    <property type="protein sequence ID" value="EFA03999.1"/>
    <property type="molecule type" value="Genomic_DNA"/>
</dbReference>
<gene>
    <name evidence="1" type="primary">GLEAN_14148</name>
    <name evidence="1" type="ORF">TcasGA2_TC014148</name>
</gene>
<dbReference type="InParanoid" id="D6WKH8"/>
<evidence type="ECO:0000313" key="2">
    <source>
        <dbReference type="Proteomes" id="UP000007266"/>
    </source>
</evidence>
<accession>D6WKH8</accession>
<evidence type="ECO:0000313" key="1">
    <source>
        <dbReference type="EMBL" id="EFA03999.1"/>
    </source>
</evidence>
<organism evidence="1 2">
    <name type="scientific">Tribolium castaneum</name>
    <name type="common">Red flour beetle</name>
    <dbReference type="NCBI Taxonomy" id="7070"/>
    <lineage>
        <taxon>Eukaryota</taxon>
        <taxon>Metazoa</taxon>
        <taxon>Ecdysozoa</taxon>
        <taxon>Arthropoda</taxon>
        <taxon>Hexapoda</taxon>
        <taxon>Insecta</taxon>
        <taxon>Pterygota</taxon>
        <taxon>Neoptera</taxon>
        <taxon>Endopterygota</taxon>
        <taxon>Coleoptera</taxon>
        <taxon>Polyphaga</taxon>
        <taxon>Cucujiformia</taxon>
        <taxon>Tenebrionidae</taxon>
        <taxon>Tenebrionidae incertae sedis</taxon>
        <taxon>Tribolium</taxon>
    </lineage>
</organism>
<sequence length="111" mass="12515">MCPANRVLCEITVVVPFPNPCEATGILNAFKDRHRRSYLKTPDLQYALEPTIASLCLPASLQIITPFRSFSIPADPSVTTSIQKTQNKRVQERSDPRLFLYHSLTVLSNVR</sequence>
<proteinExistence type="predicted"/>
<name>D6WKH8_TRICA</name>
<dbReference type="AlphaFoldDB" id="D6WKH8"/>
<reference evidence="1 2" key="2">
    <citation type="journal article" date="2010" name="Nucleic Acids Res.">
        <title>BeetleBase in 2010: revisions to provide comprehensive genomic information for Tribolium castaneum.</title>
        <authorList>
            <person name="Kim H.S."/>
            <person name="Murphy T."/>
            <person name="Xia J."/>
            <person name="Caragea D."/>
            <person name="Park Y."/>
            <person name="Beeman R.W."/>
            <person name="Lorenzen M.D."/>
            <person name="Butcher S."/>
            <person name="Manak J.R."/>
            <person name="Brown S.J."/>
        </authorList>
    </citation>
    <scope>GENOME REANNOTATION</scope>
    <source>
        <strain evidence="1 2">Georgia GA2</strain>
    </source>
</reference>
<dbReference type="HOGENOM" id="CLU_2161598_0_0_1"/>
<reference evidence="1 2" key="1">
    <citation type="journal article" date="2008" name="Nature">
        <title>The genome of the model beetle and pest Tribolium castaneum.</title>
        <authorList>
            <consortium name="Tribolium Genome Sequencing Consortium"/>
            <person name="Richards S."/>
            <person name="Gibbs R.A."/>
            <person name="Weinstock G.M."/>
            <person name="Brown S.J."/>
            <person name="Denell R."/>
            <person name="Beeman R.W."/>
            <person name="Gibbs R."/>
            <person name="Beeman R.W."/>
            <person name="Brown S.J."/>
            <person name="Bucher G."/>
            <person name="Friedrich M."/>
            <person name="Grimmelikhuijzen C.J."/>
            <person name="Klingler M."/>
            <person name="Lorenzen M."/>
            <person name="Richards S."/>
            <person name="Roth S."/>
            <person name="Schroder R."/>
            <person name="Tautz D."/>
            <person name="Zdobnov E.M."/>
            <person name="Muzny D."/>
            <person name="Gibbs R.A."/>
            <person name="Weinstock G.M."/>
            <person name="Attaway T."/>
            <person name="Bell S."/>
            <person name="Buhay C.J."/>
            <person name="Chandrabose M.N."/>
            <person name="Chavez D."/>
            <person name="Clerk-Blankenburg K.P."/>
            <person name="Cree A."/>
            <person name="Dao M."/>
            <person name="Davis C."/>
            <person name="Chacko J."/>
            <person name="Dinh H."/>
            <person name="Dugan-Rocha S."/>
            <person name="Fowler G."/>
            <person name="Garner T.T."/>
            <person name="Garnes J."/>
            <person name="Gnirke A."/>
            <person name="Hawes A."/>
            <person name="Hernandez J."/>
            <person name="Hines S."/>
            <person name="Holder M."/>
            <person name="Hume J."/>
            <person name="Jhangiani S.N."/>
            <person name="Joshi V."/>
            <person name="Khan Z.M."/>
            <person name="Jackson L."/>
            <person name="Kovar C."/>
            <person name="Kowis A."/>
            <person name="Lee S."/>
            <person name="Lewis L.R."/>
            <person name="Margolis J."/>
            <person name="Morgan M."/>
            <person name="Nazareth L.V."/>
            <person name="Nguyen N."/>
            <person name="Okwuonu G."/>
            <person name="Parker D."/>
            <person name="Richards S."/>
            <person name="Ruiz S.J."/>
            <person name="Santibanez J."/>
            <person name="Savard J."/>
            <person name="Scherer S.E."/>
            <person name="Schneider B."/>
            <person name="Sodergren E."/>
            <person name="Tautz D."/>
            <person name="Vattahil S."/>
            <person name="Villasana D."/>
            <person name="White C.S."/>
            <person name="Wright R."/>
            <person name="Park Y."/>
            <person name="Beeman R.W."/>
            <person name="Lord J."/>
            <person name="Oppert B."/>
            <person name="Lorenzen M."/>
            <person name="Brown S."/>
            <person name="Wang L."/>
            <person name="Savard J."/>
            <person name="Tautz D."/>
            <person name="Richards S."/>
            <person name="Weinstock G."/>
            <person name="Gibbs R.A."/>
            <person name="Liu Y."/>
            <person name="Worley K."/>
            <person name="Weinstock G."/>
            <person name="Elsik C.G."/>
            <person name="Reese J.T."/>
            <person name="Elhaik E."/>
            <person name="Landan G."/>
            <person name="Graur D."/>
            <person name="Arensburger P."/>
            <person name="Atkinson P."/>
            <person name="Beeman R.W."/>
            <person name="Beidler J."/>
            <person name="Brown S.J."/>
            <person name="Demuth J.P."/>
            <person name="Drury D.W."/>
            <person name="Du Y.Z."/>
            <person name="Fujiwara H."/>
            <person name="Lorenzen M."/>
            <person name="Maselli V."/>
            <person name="Osanai M."/>
            <person name="Park Y."/>
            <person name="Robertson H.M."/>
            <person name="Tu Z."/>
            <person name="Wang J.J."/>
            <person name="Wang S."/>
            <person name="Richards S."/>
            <person name="Song H."/>
            <person name="Zhang L."/>
            <person name="Sodergren E."/>
            <person name="Werner D."/>
            <person name="Stanke M."/>
            <person name="Morgenstern B."/>
            <person name="Solovyev V."/>
            <person name="Kosarev P."/>
            <person name="Brown G."/>
            <person name="Chen H.C."/>
            <person name="Ermolaeva O."/>
            <person name="Hlavina W."/>
            <person name="Kapustin Y."/>
            <person name="Kiryutin B."/>
            <person name="Kitts P."/>
            <person name="Maglott D."/>
            <person name="Pruitt K."/>
            <person name="Sapojnikov V."/>
            <person name="Souvorov A."/>
            <person name="Mackey A.J."/>
            <person name="Waterhouse R.M."/>
            <person name="Wyder S."/>
            <person name="Zdobnov E.M."/>
            <person name="Zdobnov E.M."/>
            <person name="Wyder S."/>
            <person name="Kriventseva E.V."/>
            <person name="Kadowaki T."/>
            <person name="Bork P."/>
            <person name="Aranda M."/>
            <person name="Bao R."/>
            <person name="Beermann A."/>
            <person name="Berns N."/>
            <person name="Bolognesi R."/>
            <person name="Bonneton F."/>
            <person name="Bopp D."/>
            <person name="Brown S.J."/>
            <person name="Bucher G."/>
            <person name="Butts T."/>
            <person name="Chaumot A."/>
            <person name="Denell R.E."/>
            <person name="Ferrier D.E."/>
            <person name="Friedrich M."/>
            <person name="Gordon C.M."/>
            <person name="Jindra M."/>
            <person name="Klingler M."/>
            <person name="Lan Q."/>
            <person name="Lattorff H.M."/>
            <person name="Laudet V."/>
            <person name="von Levetsow C."/>
            <person name="Liu Z."/>
            <person name="Lutz R."/>
            <person name="Lynch J.A."/>
            <person name="da Fonseca R.N."/>
            <person name="Posnien N."/>
            <person name="Reuter R."/>
            <person name="Roth S."/>
            <person name="Savard J."/>
            <person name="Schinko J.B."/>
            <person name="Schmitt C."/>
            <person name="Schoppmeier M."/>
            <person name="Schroder R."/>
            <person name="Shippy T.D."/>
            <person name="Simonnet F."/>
            <person name="Marques-Souza H."/>
            <person name="Tautz D."/>
            <person name="Tomoyasu Y."/>
            <person name="Trauner J."/>
            <person name="Van der Zee M."/>
            <person name="Vervoort M."/>
            <person name="Wittkopp N."/>
            <person name="Wimmer E.A."/>
            <person name="Yang X."/>
            <person name="Jones A.K."/>
            <person name="Sattelle D.B."/>
            <person name="Ebert P.R."/>
            <person name="Nelson D."/>
            <person name="Scott J.G."/>
            <person name="Beeman R.W."/>
            <person name="Muthukrishnan S."/>
            <person name="Kramer K.J."/>
            <person name="Arakane Y."/>
            <person name="Beeman R.W."/>
            <person name="Zhu Q."/>
            <person name="Hogenkamp D."/>
            <person name="Dixit R."/>
            <person name="Oppert B."/>
            <person name="Jiang H."/>
            <person name="Zou Z."/>
            <person name="Marshall J."/>
            <person name="Elpidina E."/>
            <person name="Vinokurov K."/>
            <person name="Oppert C."/>
            <person name="Zou Z."/>
            <person name="Evans J."/>
            <person name="Lu Z."/>
            <person name="Zhao P."/>
            <person name="Sumathipala N."/>
            <person name="Altincicek B."/>
            <person name="Vilcinskas A."/>
            <person name="Williams M."/>
            <person name="Hultmark D."/>
            <person name="Hetru C."/>
            <person name="Jiang H."/>
            <person name="Grimmelikhuijzen C.J."/>
            <person name="Hauser F."/>
            <person name="Cazzamali G."/>
            <person name="Williamson M."/>
            <person name="Park Y."/>
            <person name="Li B."/>
            <person name="Tanaka Y."/>
            <person name="Predel R."/>
            <person name="Neupert S."/>
            <person name="Schachtner J."/>
            <person name="Verleyen P."/>
            <person name="Raible F."/>
            <person name="Bork P."/>
            <person name="Friedrich M."/>
            <person name="Walden K.K."/>
            <person name="Robertson H.M."/>
            <person name="Angeli S."/>
            <person name="Foret S."/>
            <person name="Bucher G."/>
            <person name="Schuetz S."/>
            <person name="Maleszka R."/>
            <person name="Wimmer E.A."/>
            <person name="Beeman R.W."/>
            <person name="Lorenzen M."/>
            <person name="Tomoyasu Y."/>
            <person name="Miller S.C."/>
            <person name="Grossmann D."/>
            <person name="Bucher G."/>
        </authorList>
    </citation>
    <scope>NUCLEOTIDE SEQUENCE [LARGE SCALE GENOMIC DNA]</scope>
    <source>
        <strain evidence="1 2">Georgia GA2</strain>
    </source>
</reference>
<keyword evidence="2" id="KW-1185">Reference proteome</keyword>
<dbReference type="Proteomes" id="UP000007266">
    <property type="component" value="Linkage group 5"/>
</dbReference>